<dbReference type="Pfam" id="PF13515">
    <property type="entry name" value="FUSC_2"/>
    <property type="match status" value="1"/>
</dbReference>
<keyword evidence="2 5" id="KW-0812">Transmembrane</keyword>
<evidence type="ECO:0000256" key="4">
    <source>
        <dbReference type="ARBA" id="ARBA00023136"/>
    </source>
</evidence>
<feature type="domain" description="Integral membrane bound transporter" evidence="6">
    <location>
        <begin position="27"/>
        <end position="96"/>
    </location>
</feature>
<evidence type="ECO:0000256" key="1">
    <source>
        <dbReference type="ARBA" id="ARBA00004141"/>
    </source>
</evidence>
<keyword evidence="3 5" id="KW-1133">Transmembrane helix</keyword>
<evidence type="ECO:0000313" key="8">
    <source>
        <dbReference type="Proteomes" id="UP000316781"/>
    </source>
</evidence>
<feature type="transmembrane region" description="Helical" evidence="5">
    <location>
        <begin position="21"/>
        <end position="51"/>
    </location>
</feature>
<dbReference type="RefSeq" id="WP_185966479.1">
    <property type="nucleotide sequence ID" value="NZ_VJMF01000037.1"/>
</dbReference>
<evidence type="ECO:0000256" key="3">
    <source>
        <dbReference type="ARBA" id="ARBA00022989"/>
    </source>
</evidence>
<keyword evidence="4 5" id="KW-0472">Membrane</keyword>
<name>A0A549SZ90_METSR</name>
<accession>A0A549SZ90</accession>
<comment type="caution">
    <text evidence="7">The sequence shown here is derived from an EMBL/GenBank/DDBJ whole genome shotgun (WGS) entry which is preliminary data.</text>
</comment>
<dbReference type="AlphaFoldDB" id="A0A549SZ90"/>
<evidence type="ECO:0000256" key="2">
    <source>
        <dbReference type="ARBA" id="ARBA00022692"/>
    </source>
</evidence>
<evidence type="ECO:0000256" key="5">
    <source>
        <dbReference type="SAM" id="Phobius"/>
    </source>
</evidence>
<dbReference type="InterPro" id="IPR049453">
    <property type="entry name" value="Memb_transporter_dom"/>
</dbReference>
<organism evidence="7 8">
    <name type="scientific">Methylosinus sporium</name>
    <dbReference type="NCBI Taxonomy" id="428"/>
    <lineage>
        <taxon>Bacteria</taxon>
        <taxon>Pseudomonadati</taxon>
        <taxon>Pseudomonadota</taxon>
        <taxon>Alphaproteobacteria</taxon>
        <taxon>Hyphomicrobiales</taxon>
        <taxon>Methylocystaceae</taxon>
        <taxon>Methylosinus</taxon>
    </lineage>
</organism>
<dbReference type="Proteomes" id="UP000316781">
    <property type="component" value="Unassembled WGS sequence"/>
</dbReference>
<evidence type="ECO:0000313" key="7">
    <source>
        <dbReference type="EMBL" id="TRL34944.1"/>
    </source>
</evidence>
<feature type="non-terminal residue" evidence="7">
    <location>
        <position position="98"/>
    </location>
</feature>
<proteinExistence type="predicted"/>
<sequence>MEIGPLSRYRAQLALGARITIAAMATLGIGHLLGTPMILWAVLTAVILTQMSVGRSVKATIDYSFGTLGGAIYAGLVSNYVPGAHELALLLLLGLAIA</sequence>
<dbReference type="GO" id="GO:0016020">
    <property type="term" value="C:membrane"/>
    <property type="evidence" value="ECO:0007669"/>
    <property type="project" value="UniProtKB-SubCell"/>
</dbReference>
<evidence type="ECO:0000259" key="6">
    <source>
        <dbReference type="Pfam" id="PF13515"/>
    </source>
</evidence>
<gene>
    <name evidence="7" type="ORF">FM996_08950</name>
</gene>
<protein>
    <submittedName>
        <fullName evidence="7">FUSC family protein</fullName>
    </submittedName>
</protein>
<comment type="subcellular location">
    <subcellularLocation>
        <location evidence="1">Membrane</location>
        <topology evidence="1">Multi-pass membrane protein</topology>
    </subcellularLocation>
</comment>
<dbReference type="EMBL" id="VJMF01000037">
    <property type="protein sequence ID" value="TRL34944.1"/>
    <property type="molecule type" value="Genomic_DNA"/>
</dbReference>
<reference evidence="7 8" key="1">
    <citation type="submission" date="2019-07" db="EMBL/GenBank/DDBJ databases">
        <title>Ln-dependent methylotrophs.</title>
        <authorList>
            <person name="Tani A."/>
        </authorList>
    </citation>
    <scope>NUCLEOTIDE SEQUENCE [LARGE SCALE GENOMIC DNA]</scope>
    <source>
        <strain evidence="7 8">SM89A</strain>
    </source>
</reference>